<sequence length="184" mass="18114">MNVAAAGASSVAWSGGGVSCAAGGSSVVGCSVAAEVEGWSSIPSSLVTSSTGVAGREVWSSIPDARLDFFAFFLSFFESVASAISSTAGVGSIGASTMGLVCGSSTGVAVTDWPSADFCTLAISWASGTTGRLNEGASSLETSSIGVAGCDSSPSMTDEAFDFFAFFLSFFDLTTGSSTASTGS</sequence>
<dbReference type="Proteomes" id="UP000663193">
    <property type="component" value="Chromosome 5"/>
</dbReference>
<dbReference type="AlphaFoldDB" id="A0A7U2I036"/>
<evidence type="ECO:0000313" key="1">
    <source>
        <dbReference type="EMBL" id="QRC94936.1"/>
    </source>
</evidence>
<protein>
    <submittedName>
        <fullName evidence="1">Uncharacterized protein</fullName>
    </submittedName>
</protein>
<accession>A0A7U2I036</accession>
<keyword evidence="2" id="KW-1185">Reference proteome</keyword>
<name>A0A7U2I036_PHANO</name>
<evidence type="ECO:0000313" key="2">
    <source>
        <dbReference type="Proteomes" id="UP000663193"/>
    </source>
</evidence>
<dbReference type="EMBL" id="CP069027">
    <property type="protein sequence ID" value="QRC94936.1"/>
    <property type="molecule type" value="Genomic_DNA"/>
</dbReference>
<organism evidence="1 2">
    <name type="scientific">Phaeosphaeria nodorum (strain SN15 / ATCC MYA-4574 / FGSC 10173)</name>
    <name type="common">Glume blotch fungus</name>
    <name type="synonym">Parastagonospora nodorum</name>
    <dbReference type="NCBI Taxonomy" id="321614"/>
    <lineage>
        <taxon>Eukaryota</taxon>
        <taxon>Fungi</taxon>
        <taxon>Dikarya</taxon>
        <taxon>Ascomycota</taxon>
        <taxon>Pezizomycotina</taxon>
        <taxon>Dothideomycetes</taxon>
        <taxon>Pleosporomycetidae</taxon>
        <taxon>Pleosporales</taxon>
        <taxon>Pleosporineae</taxon>
        <taxon>Phaeosphaeriaceae</taxon>
        <taxon>Parastagonospora</taxon>
    </lineage>
</organism>
<reference evidence="2" key="1">
    <citation type="journal article" date="2021" name="BMC Genomics">
        <title>Chromosome-level genome assembly and manually-curated proteome of model necrotroph Parastagonospora nodorum Sn15 reveals a genome-wide trove of candidate effector homologs, and redundancy of virulence-related functions within an accessory chromosome.</title>
        <authorList>
            <person name="Bertazzoni S."/>
            <person name="Jones D.A.B."/>
            <person name="Phan H.T."/>
            <person name="Tan K.-C."/>
            <person name="Hane J.K."/>
        </authorList>
    </citation>
    <scope>NUCLEOTIDE SEQUENCE [LARGE SCALE GENOMIC DNA]</scope>
    <source>
        <strain evidence="2">SN15 / ATCC MYA-4574 / FGSC 10173)</strain>
    </source>
</reference>
<gene>
    <name evidence="1" type="ORF">JI435_406550</name>
</gene>
<dbReference type="VEuPathDB" id="FungiDB:JI435_406550"/>
<proteinExistence type="predicted"/>